<dbReference type="Proteomes" id="UP000256805">
    <property type="component" value="Unassembled WGS sequence"/>
</dbReference>
<evidence type="ECO:0000313" key="1">
    <source>
        <dbReference type="EMBL" id="SPR95924.1"/>
    </source>
</evidence>
<evidence type="ECO:0000313" key="2">
    <source>
        <dbReference type="Proteomes" id="UP000256805"/>
    </source>
</evidence>
<proteinExistence type="predicted"/>
<organism evidence="1 2">
    <name type="scientific">Cupriavidus taiwanensis</name>
    <dbReference type="NCBI Taxonomy" id="164546"/>
    <lineage>
        <taxon>Bacteria</taxon>
        <taxon>Pseudomonadati</taxon>
        <taxon>Pseudomonadota</taxon>
        <taxon>Betaproteobacteria</taxon>
        <taxon>Burkholderiales</taxon>
        <taxon>Burkholderiaceae</taxon>
        <taxon>Cupriavidus</taxon>
    </lineage>
</organism>
<name>A0A375ITK0_9BURK</name>
<accession>A0A375ITK0</accession>
<gene>
    <name evidence="1" type="ORF">CBM2634_A10127</name>
</gene>
<dbReference type="AlphaFoldDB" id="A0A375ITK0"/>
<protein>
    <submittedName>
        <fullName evidence="1">Uncharacterized protein</fullName>
    </submittedName>
</protein>
<reference evidence="1 2" key="1">
    <citation type="submission" date="2018-01" db="EMBL/GenBank/DDBJ databases">
        <authorList>
            <person name="Gaut B.S."/>
            <person name="Morton B.R."/>
            <person name="Clegg M.T."/>
            <person name="Duvall M.R."/>
        </authorList>
    </citation>
    <scope>NUCLEOTIDE SEQUENCE [LARGE SCALE GENOMIC DNA]</scope>
    <source>
        <strain evidence="1">Cupriavidus taiwanensis cmp 52</strain>
    </source>
</reference>
<sequence length="127" mass="14219">MDVAEGESQEGARLPKAFVPAELGEPRIENVECIPVRSQLLANIIYAVCEGFITAQTFLKNDANEEEALARGGSKLIETGDFMFRLRLCRGFNFYVNTLSDEVVAFAFRTTPQMADPGAERWKKDIR</sequence>
<dbReference type="EMBL" id="OVTA01000001">
    <property type="protein sequence ID" value="SPR95924.1"/>
    <property type="molecule type" value="Genomic_DNA"/>
</dbReference>